<dbReference type="PANTHER" id="PTHR28360:SF1">
    <property type="entry name" value="DYNACTIN SUBUNIT 3"/>
    <property type="match status" value="1"/>
</dbReference>
<dbReference type="EMBL" id="JRES01001097">
    <property type="protein sequence ID" value="KNC25529.1"/>
    <property type="molecule type" value="Genomic_DNA"/>
</dbReference>
<evidence type="ECO:0000313" key="1">
    <source>
        <dbReference type="EMBL" id="KNC25529.1"/>
    </source>
</evidence>
<gene>
    <name evidence="1" type="ORF">FF38_12948</name>
</gene>
<dbReference type="OMA" id="MFPKRRN"/>
<sequence length="208" mass="23599">MEALDILEKRIDTLSRIIGNVPEQNAASANANEGDSTKVAGENIVDSLVSANNILNEAISGREQIKKIVNRSDELEKYLDPHFLEENQQVRAKEVYLNAVGHELHTQFQQLDKIKELEPTLGAEYFRNIPGECVDKLKQISQDNGEFAQQAELIEESLILAMKRYGEIQSGLLESLNTMNKRLEAVEEKMQLKKKEDMEKDLDVEETK</sequence>
<proteinExistence type="predicted"/>
<reference evidence="1 2" key="1">
    <citation type="journal article" date="2015" name="Nat. Commun.">
        <title>Lucilia cuprina genome unlocks parasitic fly biology to underpin future interventions.</title>
        <authorList>
            <person name="Anstead C.A."/>
            <person name="Korhonen P.K."/>
            <person name="Young N.D."/>
            <person name="Hall R.S."/>
            <person name="Jex A.R."/>
            <person name="Murali S.C."/>
            <person name="Hughes D.S."/>
            <person name="Lee S.F."/>
            <person name="Perry T."/>
            <person name="Stroehlein A.J."/>
            <person name="Ansell B.R."/>
            <person name="Breugelmans B."/>
            <person name="Hofmann A."/>
            <person name="Qu J."/>
            <person name="Dugan S."/>
            <person name="Lee S.L."/>
            <person name="Chao H."/>
            <person name="Dinh H."/>
            <person name="Han Y."/>
            <person name="Doddapaneni H.V."/>
            <person name="Worley K.C."/>
            <person name="Muzny D.M."/>
            <person name="Ioannidis P."/>
            <person name="Waterhouse R.M."/>
            <person name="Zdobnov E.M."/>
            <person name="James P.J."/>
            <person name="Bagnall N.H."/>
            <person name="Kotze A.C."/>
            <person name="Gibbs R.A."/>
            <person name="Richards S."/>
            <person name="Batterham P."/>
            <person name="Gasser R.B."/>
        </authorList>
    </citation>
    <scope>NUCLEOTIDE SEQUENCE [LARGE SCALE GENOMIC DNA]</scope>
    <source>
        <strain evidence="1 2">LS</strain>
        <tissue evidence="1">Full body</tissue>
    </source>
</reference>
<keyword evidence="2" id="KW-1185">Reference proteome</keyword>
<accession>A0A0L0C277</accession>
<dbReference type="PANTHER" id="PTHR28360">
    <property type="entry name" value="DYNACTIN SUBUNIT 3"/>
    <property type="match status" value="1"/>
</dbReference>
<dbReference type="Proteomes" id="UP000037069">
    <property type="component" value="Unassembled WGS sequence"/>
</dbReference>
<organism evidence="1 2">
    <name type="scientific">Lucilia cuprina</name>
    <name type="common">Green bottle fly</name>
    <name type="synonym">Australian sheep blowfly</name>
    <dbReference type="NCBI Taxonomy" id="7375"/>
    <lineage>
        <taxon>Eukaryota</taxon>
        <taxon>Metazoa</taxon>
        <taxon>Ecdysozoa</taxon>
        <taxon>Arthropoda</taxon>
        <taxon>Hexapoda</taxon>
        <taxon>Insecta</taxon>
        <taxon>Pterygota</taxon>
        <taxon>Neoptera</taxon>
        <taxon>Endopterygota</taxon>
        <taxon>Diptera</taxon>
        <taxon>Brachycera</taxon>
        <taxon>Muscomorpha</taxon>
        <taxon>Oestroidea</taxon>
        <taxon>Calliphoridae</taxon>
        <taxon>Luciliinae</taxon>
        <taxon>Lucilia</taxon>
    </lineage>
</organism>
<dbReference type="GO" id="GO:0061640">
    <property type="term" value="P:cytoskeleton-dependent cytokinesis"/>
    <property type="evidence" value="ECO:0007669"/>
    <property type="project" value="InterPro"/>
</dbReference>
<dbReference type="InterPro" id="IPR009991">
    <property type="entry name" value="DCTN3"/>
</dbReference>
<dbReference type="OrthoDB" id="16729at2759"/>
<evidence type="ECO:0000313" key="2">
    <source>
        <dbReference type="Proteomes" id="UP000037069"/>
    </source>
</evidence>
<dbReference type="STRING" id="7375.A0A0L0C277"/>
<dbReference type="Pfam" id="PF07426">
    <property type="entry name" value="Dynactin_p22"/>
    <property type="match status" value="1"/>
</dbReference>
<evidence type="ECO:0008006" key="3">
    <source>
        <dbReference type="Google" id="ProtNLM"/>
    </source>
</evidence>
<dbReference type="AlphaFoldDB" id="A0A0L0C277"/>
<dbReference type="GO" id="GO:0005869">
    <property type="term" value="C:dynactin complex"/>
    <property type="evidence" value="ECO:0007669"/>
    <property type="project" value="InterPro"/>
</dbReference>
<comment type="caution">
    <text evidence="1">The sequence shown here is derived from an EMBL/GenBank/DDBJ whole genome shotgun (WGS) entry which is preliminary data.</text>
</comment>
<name>A0A0L0C277_LUCCU</name>
<protein>
    <recommendedName>
        <fullName evidence="3">Dynactin subunit 3</fullName>
    </recommendedName>
</protein>